<sequence>MLNKSSLPLVPGITLNAISPRNFHCPHHFEYYDGVCRLTDKADFEEPKEEKCCPNYDSSCKLPSWVLYDRQTLTFDAFFEEPASESYQCKKMIRNVKILYFLEDGTIKVVEPKVLNSGIPQGCLIARQRVPCNKPTSQRSFYDISDLNVGRVLKLFGRKFTLTNCDAFTRNFLTRFGIPVPEPLPTPRDSFYESRTESKAVPKVATDGKLHGVKQFLEFDRQVLNFKGYWDDRHSETGTVHALQLFYYLADGTIEVFEILPEINNKRKCFLQRSKLPKRGYDPSQIGSDSHLTVLNVLGEKQKTRFIYDVLNCGNERLDYYSETDLHIGGEVWVYGRKVVLYDCDEFTRNYYKFKFGLEDFDPIDHPEFDETVDPKKRRNMRKELNLPPYNGFGSLEDSALNCVPKCEIMALPTAKTSARDRSSCNFLKFAAKIYTNDVIDQMRQFTITYYLETHIVDIFENPTENSGFCGGMFYSGRKVLKPNQDILSSKLPEYYKAEDFYIGNTITVEGFRFYLASADSRSLEYMEEHCIDFPFSNVLVVLDKVRAAFKSIFRHFLEKYYTNRPEKLINFQDFRTAMQEYMGNQLVEQEILTLARYYRMQSEEDRRELLQKLRTLVHDNLRRFMFHDFDRLLEQFRHRDPAKTNKVSKKTAYTVLRGAQIPLSHELILIVLDNITEPDNLIDSMELLQFLDYKSVAIDITTYGKENIGSLKELMAEISQKCKNSTSINLDKFIKDLNLDQFFDNSP</sequence>
<keyword evidence="4" id="KW-0206">Cytoskeleton</keyword>
<feature type="domain" description="DM10" evidence="8">
    <location>
        <begin position="69"/>
        <end position="177"/>
    </location>
</feature>
<proteinExistence type="predicted"/>
<evidence type="ECO:0000313" key="9">
    <source>
        <dbReference type="EMBL" id="CAH0393210.1"/>
    </source>
</evidence>
<dbReference type="Proteomes" id="UP001152759">
    <property type="component" value="Chromosome 7"/>
</dbReference>
<evidence type="ECO:0000259" key="8">
    <source>
        <dbReference type="PROSITE" id="PS51336"/>
    </source>
</evidence>
<dbReference type="PANTHER" id="PTHR12086:SF11">
    <property type="entry name" value="EF-HAND DOMAIN-CONTAINING FAMILY MEMBER C2"/>
    <property type="match status" value="1"/>
</dbReference>
<dbReference type="InterPro" id="IPR011992">
    <property type="entry name" value="EF-hand-dom_pair"/>
</dbReference>
<protein>
    <recommendedName>
        <fullName evidence="7">EF-hand domain-containing family member C2</fullName>
    </recommendedName>
</protein>
<dbReference type="PANTHER" id="PTHR12086">
    <property type="entry name" value="EF-HAND DOMAIN C-TERMINAL CONTAINING PROTEIN"/>
    <property type="match status" value="1"/>
</dbReference>
<dbReference type="Pfam" id="PF06565">
    <property type="entry name" value="DM10_dom"/>
    <property type="match status" value="3"/>
</dbReference>
<dbReference type="FunFam" id="2.30.29.170:FF:000004">
    <property type="entry name" value="EF-hand domain containing 2"/>
    <property type="match status" value="1"/>
</dbReference>
<dbReference type="SMART" id="SM00676">
    <property type="entry name" value="DM10"/>
    <property type="match status" value="3"/>
</dbReference>
<keyword evidence="10" id="KW-1185">Reference proteome</keyword>
<evidence type="ECO:0000256" key="2">
    <source>
        <dbReference type="ARBA" id="ARBA00022490"/>
    </source>
</evidence>
<feature type="domain" description="DM10" evidence="8">
    <location>
        <begin position="220"/>
        <end position="356"/>
    </location>
</feature>
<dbReference type="GO" id="GO:0005930">
    <property type="term" value="C:axoneme"/>
    <property type="evidence" value="ECO:0007669"/>
    <property type="project" value="UniProtKB-SubCell"/>
</dbReference>
<accession>A0A9P0ALF9</accession>
<evidence type="ECO:0000256" key="6">
    <source>
        <dbReference type="ARBA" id="ARBA00035003"/>
    </source>
</evidence>
<evidence type="ECO:0000256" key="3">
    <source>
        <dbReference type="ARBA" id="ARBA00022737"/>
    </source>
</evidence>
<comment type="subcellular location">
    <subcellularLocation>
        <location evidence="1">Cytoplasm</location>
        <location evidence="1">Cytoskeleton</location>
        <location evidence="1">Cilium axoneme</location>
    </subcellularLocation>
</comment>
<dbReference type="GO" id="GO:0005874">
    <property type="term" value="C:microtubule"/>
    <property type="evidence" value="ECO:0007669"/>
    <property type="project" value="TreeGrafter"/>
</dbReference>
<dbReference type="KEGG" id="btab:109038115"/>
<dbReference type="Gene3D" id="2.30.29.170">
    <property type="match status" value="3"/>
</dbReference>
<keyword evidence="3" id="KW-0677">Repeat</keyword>
<evidence type="ECO:0000256" key="5">
    <source>
        <dbReference type="ARBA" id="ARBA00023273"/>
    </source>
</evidence>
<dbReference type="AlphaFoldDB" id="A0A9P0ALF9"/>
<evidence type="ECO:0000313" key="10">
    <source>
        <dbReference type="Proteomes" id="UP001152759"/>
    </source>
</evidence>
<reference evidence="9" key="1">
    <citation type="submission" date="2021-12" db="EMBL/GenBank/DDBJ databases">
        <authorList>
            <person name="King R."/>
        </authorList>
    </citation>
    <scope>NUCLEOTIDE SEQUENCE</scope>
</reference>
<feature type="domain" description="DM10" evidence="8">
    <location>
        <begin position="424"/>
        <end position="531"/>
    </location>
</feature>
<dbReference type="PROSITE" id="PS51336">
    <property type="entry name" value="DM10"/>
    <property type="match status" value="3"/>
</dbReference>
<evidence type="ECO:0000256" key="4">
    <source>
        <dbReference type="ARBA" id="ARBA00023212"/>
    </source>
</evidence>
<dbReference type="FunFam" id="2.30.29.170:FF:000002">
    <property type="entry name" value="EF-hand domain (C-terminal) containing 1"/>
    <property type="match status" value="1"/>
</dbReference>
<comment type="function">
    <text evidence="6">Microtubule inner protein (MIP) part of the dynein-decorated doublet microtubules (DMTs) in cilia axoneme, which is required for motile cilia beating.</text>
</comment>
<dbReference type="GO" id="GO:0010975">
    <property type="term" value="P:regulation of neuron projection development"/>
    <property type="evidence" value="ECO:0007669"/>
    <property type="project" value="TreeGrafter"/>
</dbReference>
<dbReference type="EMBL" id="OU963868">
    <property type="protein sequence ID" value="CAH0393210.1"/>
    <property type="molecule type" value="Genomic_DNA"/>
</dbReference>
<name>A0A9P0ALF9_BEMTA</name>
<evidence type="ECO:0000256" key="7">
    <source>
        <dbReference type="ARBA" id="ARBA00039880"/>
    </source>
</evidence>
<dbReference type="SUPFAM" id="SSF47473">
    <property type="entry name" value="EF-hand"/>
    <property type="match status" value="1"/>
</dbReference>
<evidence type="ECO:0000256" key="1">
    <source>
        <dbReference type="ARBA" id="ARBA00004430"/>
    </source>
</evidence>
<keyword evidence="5" id="KW-0966">Cell projection</keyword>
<keyword evidence="2" id="KW-0963">Cytoplasm</keyword>
<dbReference type="InterPro" id="IPR006602">
    <property type="entry name" value="DM10_dom"/>
</dbReference>
<organism evidence="9 10">
    <name type="scientific">Bemisia tabaci</name>
    <name type="common">Sweetpotato whitefly</name>
    <name type="synonym">Aleurodes tabaci</name>
    <dbReference type="NCBI Taxonomy" id="7038"/>
    <lineage>
        <taxon>Eukaryota</taxon>
        <taxon>Metazoa</taxon>
        <taxon>Ecdysozoa</taxon>
        <taxon>Arthropoda</taxon>
        <taxon>Hexapoda</taxon>
        <taxon>Insecta</taxon>
        <taxon>Pterygota</taxon>
        <taxon>Neoptera</taxon>
        <taxon>Paraneoptera</taxon>
        <taxon>Hemiptera</taxon>
        <taxon>Sternorrhyncha</taxon>
        <taxon>Aleyrodoidea</taxon>
        <taxon>Aleyrodidae</taxon>
        <taxon>Aleyrodinae</taxon>
        <taxon>Bemisia</taxon>
    </lineage>
</organism>
<gene>
    <name evidence="9" type="ORF">BEMITA_LOCUS11635</name>
</gene>
<dbReference type="InterPro" id="IPR040193">
    <property type="entry name" value="EFHC1/EFHC2/EFHB"/>
</dbReference>